<keyword evidence="1" id="KW-1133">Transmembrane helix</keyword>
<proteinExistence type="predicted"/>
<dbReference type="Proteomes" id="UP000183200">
    <property type="component" value="Unassembled WGS sequence"/>
</dbReference>
<sequence length="160" mass="18408">MALYNLEYSGNRMSFQPNLSIYTKIKAFLVAILLCFAVVPFLPIGFDVKRIVYLIGAGLCGYVIYDFVFIARVTMIFDKNTRKVYKKIPGIYTKTLMDFDEVRLVNDTSYGTLMYTIGAKTTRFVNNHPISDNFSDSKKGIKKQEEFEATILEPMMEFIK</sequence>
<dbReference type="RefSeq" id="WP_074605275.1">
    <property type="nucleotide sequence ID" value="NZ_FNGY01000002.1"/>
</dbReference>
<protein>
    <submittedName>
        <fullName evidence="2">Uncharacterized protein</fullName>
    </submittedName>
</protein>
<organism evidence="2 3">
    <name type="scientific">Pedobacter steynii</name>
    <dbReference type="NCBI Taxonomy" id="430522"/>
    <lineage>
        <taxon>Bacteria</taxon>
        <taxon>Pseudomonadati</taxon>
        <taxon>Bacteroidota</taxon>
        <taxon>Sphingobacteriia</taxon>
        <taxon>Sphingobacteriales</taxon>
        <taxon>Sphingobacteriaceae</taxon>
        <taxon>Pedobacter</taxon>
    </lineage>
</organism>
<feature type="transmembrane region" description="Helical" evidence="1">
    <location>
        <begin position="21"/>
        <end position="45"/>
    </location>
</feature>
<dbReference type="AlphaFoldDB" id="A0A1G9NP58"/>
<dbReference type="STRING" id="430522.BFS30_17315"/>
<dbReference type="OrthoDB" id="711075at2"/>
<accession>A0A1G9NP58</accession>
<name>A0A1G9NP58_9SPHI</name>
<gene>
    <name evidence="2" type="ORF">SAMN05421820_102398</name>
</gene>
<dbReference type="EMBL" id="FNGY01000002">
    <property type="protein sequence ID" value="SDL88376.1"/>
    <property type="molecule type" value="Genomic_DNA"/>
</dbReference>
<reference evidence="3" key="1">
    <citation type="submission" date="2016-10" db="EMBL/GenBank/DDBJ databases">
        <authorList>
            <person name="Varghese N."/>
            <person name="Submissions S."/>
        </authorList>
    </citation>
    <scope>NUCLEOTIDE SEQUENCE [LARGE SCALE GENOMIC DNA]</scope>
    <source>
        <strain evidence="3">DSM 19110</strain>
    </source>
</reference>
<evidence type="ECO:0000256" key="1">
    <source>
        <dbReference type="SAM" id="Phobius"/>
    </source>
</evidence>
<keyword evidence="1" id="KW-0472">Membrane</keyword>
<keyword evidence="3" id="KW-1185">Reference proteome</keyword>
<evidence type="ECO:0000313" key="2">
    <source>
        <dbReference type="EMBL" id="SDL88376.1"/>
    </source>
</evidence>
<evidence type="ECO:0000313" key="3">
    <source>
        <dbReference type="Proteomes" id="UP000183200"/>
    </source>
</evidence>
<keyword evidence="1" id="KW-0812">Transmembrane</keyword>
<feature type="transmembrane region" description="Helical" evidence="1">
    <location>
        <begin position="51"/>
        <end position="77"/>
    </location>
</feature>